<reference evidence="2 3" key="1">
    <citation type="submission" date="2007-08" db="EMBL/GenBank/DDBJ databases">
        <title>Draft genome sequence of Clostridium leptum (DSM 753).</title>
        <authorList>
            <person name="Sudarsanam P."/>
            <person name="Ley R."/>
            <person name="Guruge J."/>
            <person name="Turnbaugh P.J."/>
            <person name="Mahowald M."/>
            <person name="Liep D."/>
            <person name="Gordon J."/>
        </authorList>
    </citation>
    <scope>NUCLEOTIDE SEQUENCE [LARGE SCALE GENOMIC DNA]</scope>
    <source>
        <strain evidence="2 3">DSM 753</strain>
    </source>
</reference>
<feature type="region of interest" description="Disordered" evidence="1">
    <location>
        <begin position="68"/>
        <end position="89"/>
    </location>
</feature>
<organism evidence="2 3">
    <name type="scientific">[Clostridium] leptum DSM 753</name>
    <dbReference type="NCBI Taxonomy" id="428125"/>
    <lineage>
        <taxon>Bacteria</taxon>
        <taxon>Bacillati</taxon>
        <taxon>Bacillota</taxon>
        <taxon>Clostridia</taxon>
        <taxon>Eubacteriales</taxon>
        <taxon>Oscillospiraceae</taxon>
        <taxon>Oscillospiraceae incertae sedis</taxon>
    </lineage>
</organism>
<comment type="caution">
    <text evidence="2">The sequence shown here is derived from an EMBL/GenBank/DDBJ whole genome shotgun (WGS) entry which is preliminary data.</text>
</comment>
<dbReference type="Proteomes" id="UP000003490">
    <property type="component" value="Unassembled WGS sequence"/>
</dbReference>
<evidence type="ECO:0000313" key="3">
    <source>
        <dbReference type="Proteomes" id="UP000003490"/>
    </source>
</evidence>
<proteinExistence type="predicted"/>
<dbReference type="AlphaFoldDB" id="A7VT03"/>
<sequence>MSFIARTFPYFFRKGFLPFLKKQKYHTQPPAIATTIMPPMTHQTTGLPVLLSCSASEDVLLTLLPEASNSSRPRASEELSLLEESSEGASLLDGFSLVDASEEEGIAEFGTWLEEGACSDGVWLERVCICWVAAAGCGL</sequence>
<protein>
    <submittedName>
        <fullName evidence="2">Uncharacterized protein</fullName>
    </submittedName>
</protein>
<name>A7VT03_9FIRM</name>
<evidence type="ECO:0000313" key="2">
    <source>
        <dbReference type="EMBL" id="EDO61301.1"/>
    </source>
</evidence>
<reference evidence="2 3" key="2">
    <citation type="submission" date="2007-08" db="EMBL/GenBank/DDBJ databases">
        <authorList>
            <person name="Fulton L."/>
            <person name="Clifton S."/>
            <person name="Fulton B."/>
            <person name="Xu J."/>
            <person name="Minx P."/>
            <person name="Pepin K.H."/>
            <person name="Johnson M."/>
            <person name="Thiruvilangam P."/>
            <person name="Bhonagiri V."/>
            <person name="Nash W.E."/>
            <person name="Wang C."/>
            <person name="Mardis E.R."/>
            <person name="Wilson R.K."/>
        </authorList>
    </citation>
    <scope>NUCLEOTIDE SEQUENCE [LARGE SCALE GENOMIC DNA]</scope>
    <source>
        <strain evidence="2 3">DSM 753</strain>
    </source>
</reference>
<gene>
    <name evidence="2" type="ORF">CLOLEP_01696</name>
</gene>
<accession>A7VT03</accession>
<evidence type="ECO:0000256" key="1">
    <source>
        <dbReference type="SAM" id="MobiDB-lite"/>
    </source>
</evidence>
<dbReference type="HOGENOM" id="CLU_1841635_0_0_9"/>
<dbReference type="EMBL" id="ABCB02000018">
    <property type="protein sequence ID" value="EDO61301.1"/>
    <property type="molecule type" value="Genomic_DNA"/>
</dbReference>